<dbReference type="Proteomes" id="UP000198588">
    <property type="component" value="Unassembled WGS sequence"/>
</dbReference>
<accession>A0A1G5YCV4</accession>
<reference evidence="3 4" key="1">
    <citation type="submission" date="2016-10" db="EMBL/GenBank/DDBJ databases">
        <authorList>
            <person name="de Groot N.N."/>
        </authorList>
    </citation>
    <scope>NUCLEOTIDE SEQUENCE [LARGE SCALE GENOMIC DNA]</scope>
    <source>
        <strain evidence="3 4">CGMCC 1.12097</strain>
    </source>
</reference>
<feature type="domain" description="MobA/VirD2-like nuclease" evidence="2">
    <location>
        <begin position="173"/>
        <end position="237"/>
    </location>
</feature>
<protein>
    <submittedName>
        <fullName evidence="3">Type IV secretory pathway, VirD2 components (Relaxase)</fullName>
    </submittedName>
</protein>
<feature type="region of interest" description="Disordered" evidence="1">
    <location>
        <begin position="1"/>
        <end position="26"/>
    </location>
</feature>
<feature type="compositionally biased region" description="Gly residues" evidence="1">
    <location>
        <begin position="43"/>
        <end position="59"/>
    </location>
</feature>
<dbReference type="InterPro" id="IPR021795">
    <property type="entry name" value="DUF3363"/>
</dbReference>
<evidence type="ECO:0000256" key="1">
    <source>
        <dbReference type="SAM" id="MobiDB-lite"/>
    </source>
</evidence>
<name>A0A1G5YCV4_9HYPH</name>
<gene>
    <name evidence="3" type="ORF">SAMN02927914_03113</name>
</gene>
<dbReference type="EMBL" id="FMXM01000009">
    <property type="protein sequence ID" value="SDA80270.1"/>
    <property type="molecule type" value="Genomic_DNA"/>
</dbReference>
<organism evidence="3 4">
    <name type="scientific">Mesorhizobium qingshengii</name>
    <dbReference type="NCBI Taxonomy" id="1165689"/>
    <lineage>
        <taxon>Bacteria</taxon>
        <taxon>Pseudomonadati</taxon>
        <taxon>Pseudomonadota</taxon>
        <taxon>Alphaproteobacteria</taxon>
        <taxon>Hyphomicrobiales</taxon>
        <taxon>Phyllobacteriaceae</taxon>
        <taxon>Mesorhizobium</taxon>
    </lineage>
</organism>
<evidence type="ECO:0000313" key="4">
    <source>
        <dbReference type="Proteomes" id="UP000198588"/>
    </source>
</evidence>
<dbReference type="AlphaFoldDB" id="A0A1G5YCV4"/>
<dbReference type="OrthoDB" id="9809969at2"/>
<dbReference type="InterPro" id="IPR005094">
    <property type="entry name" value="Endonuclease_MobA/VirD2"/>
</dbReference>
<evidence type="ECO:0000259" key="2">
    <source>
        <dbReference type="Pfam" id="PF03432"/>
    </source>
</evidence>
<feature type="compositionally biased region" description="Basic and acidic residues" evidence="1">
    <location>
        <begin position="1"/>
        <end position="11"/>
    </location>
</feature>
<dbReference type="RefSeq" id="WP_091578965.1">
    <property type="nucleotide sequence ID" value="NZ_FMXM01000009.1"/>
</dbReference>
<proteinExistence type="predicted"/>
<feature type="region of interest" description="Disordered" evidence="1">
    <location>
        <begin position="41"/>
        <end position="64"/>
    </location>
</feature>
<dbReference type="Pfam" id="PF11843">
    <property type="entry name" value="DUF3363"/>
    <property type="match status" value="1"/>
</dbReference>
<sequence>MVDRDDRDFRIRPGRVRSGGTRVNPRSMPFVTQVKIAVRKAGGNPGRVGGSAGSKGGGRFNSRGRGASIAAGLARDGGGWGREGGGGRFRARRVMVKARVVKFASQRGTRGPKMRGVSTRAVDAHLRYLERDGVARDGEKGRVYTELEDGRDSDEGRAFIERCRGDRHQFRFIVAPEDAVEMEDLRSFTRDLMRQMESDLGTRLDWIAVNHHNTGHPHTHILVRGVTDQGRVLNIAGDYIAHGIRHRAGELVTLELGPQTEIDIAHKLRAEVEAERLTRLDRMLLAEQQERGIVDLRPGASESYTVRANRHLLIDRAKRLEHYGLAAETEPGRWMIAGDAEHVLRGLGTRNDIIKTMHQALADHGIVEERGPSQYVTHGRELTEPVIGRVLGKGLAGDGMDGGLYVVVDGVDGRTHYLETGDDTKFDEVRRGHIVALEPVPAKAEPRAADLNIRDVAAEHGGIYRPSEHLQAARPRIERVKGDPDAFVRSHVRRLEALRRAGIVERVDADRWKIPDDIAEQGAAYDARNRGRDFTVRTLSFLDLDNQVTSDGATWLDRELASANRTPLAQIGFGREVTDAMDRRRQSLVDMGLAARLDAGRIRAPKDLISRLEQAEVARVSRAMAAERGLSFIRAKPGEYVSGRLIGAADLASGRFAMIDDGAGFQLVPWQSVLDKRIGQQISGIARDNGGIEWTLGRKRGLGL</sequence>
<dbReference type="STRING" id="1165689.SAMN02927914_03113"/>
<evidence type="ECO:0000313" key="3">
    <source>
        <dbReference type="EMBL" id="SDA80270.1"/>
    </source>
</evidence>
<dbReference type="Pfam" id="PF03432">
    <property type="entry name" value="Relaxase"/>
    <property type="match status" value="1"/>
</dbReference>